<evidence type="ECO:0000256" key="8">
    <source>
        <dbReference type="HAMAP-Rule" id="MF_00123"/>
    </source>
</evidence>
<evidence type="ECO:0000256" key="5">
    <source>
        <dbReference type="ARBA" id="ARBA00022917"/>
    </source>
</evidence>
<dbReference type="GO" id="GO:0005737">
    <property type="term" value="C:cytoplasm"/>
    <property type="evidence" value="ECO:0007669"/>
    <property type="project" value="UniProtKB-SubCell"/>
</dbReference>
<dbReference type="SMART" id="SM00836">
    <property type="entry name" value="DALR_1"/>
    <property type="match status" value="1"/>
</dbReference>
<comment type="subunit">
    <text evidence="8">Monomer.</text>
</comment>
<evidence type="ECO:0000256" key="10">
    <source>
        <dbReference type="SAM" id="Coils"/>
    </source>
</evidence>
<protein>
    <recommendedName>
        <fullName evidence="8">Arginine--tRNA ligase</fullName>
        <ecNumber evidence="8">6.1.1.19</ecNumber>
    </recommendedName>
    <alternativeName>
        <fullName evidence="8">Arginyl-tRNA synthetase</fullName>
        <shortName evidence="8">ArgRS</shortName>
    </alternativeName>
</protein>
<dbReference type="EMBL" id="LCLV01000004">
    <property type="protein sequence ID" value="KKU25054.1"/>
    <property type="molecule type" value="Genomic_DNA"/>
</dbReference>
<evidence type="ECO:0000256" key="6">
    <source>
        <dbReference type="ARBA" id="ARBA00023146"/>
    </source>
</evidence>
<keyword evidence="6 8" id="KW-0030">Aminoacyl-tRNA synthetase</keyword>
<dbReference type="EC" id="6.1.1.19" evidence="8"/>
<dbReference type="Gene3D" id="1.10.730.10">
    <property type="entry name" value="Isoleucyl-tRNA Synthetase, Domain 1"/>
    <property type="match status" value="1"/>
</dbReference>
<keyword evidence="3 8" id="KW-0547">Nucleotide-binding</keyword>
<comment type="caution">
    <text evidence="13">The sequence shown here is derived from an EMBL/GenBank/DDBJ whole genome shotgun (WGS) entry which is preliminary data.</text>
</comment>
<evidence type="ECO:0000256" key="3">
    <source>
        <dbReference type="ARBA" id="ARBA00022741"/>
    </source>
</evidence>
<dbReference type="Pfam" id="PF03485">
    <property type="entry name" value="Arg_tRNA_synt_N"/>
    <property type="match status" value="1"/>
</dbReference>
<dbReference type="InterPro" id="IPR008909">
    <property type="entry name" value="DALR_anticod-bd"/>
</dbReference>
<keyword evidence="2 8" id="KW-0436">Ligase</keyword>
<comment type="similarity">
    <text evidence="1 8 9">Belongs to the class-I aminoacyl-tRNA synthetase family.</text>
</comment>
<dbReference type="NCBIfam" id="TIGR00456">
    <property type="entry name" value="argS"/>
    <property type="match status" value="1"/>
</dbReference>
<sequence length="612" mass="68624">MRDKILKAIQAAATKIIYSDSRLISAFKERGIKVVSKVNIREISLECPENENFGDYSTNFSMTEYRKLAERTKSHVPGGDKPGIIWAEIASNPIELAKKIVSELEKNPELLEIIKKIEVAGKGFINFYLSEKALLAELDNINRQGNEYGTSSLGKGKTVIVDYSSPNIAKRFGIGHLRSTVIGQSLYNLYKTLGYKVIGDNHLGDWGTQFGTLLYQIDSKGLKTSELTIDELEKLYVEFNAEAKSNEKLWDIARAWFKKLEEKDPKAREIWEKVVDISLKEFERIYDILGVNIDYAYGESSYLDKMNGVIEEIRESGLLTKSQGAEIIEFKDLPPAIVVKSDGATTYLARDLAAIRFRIGEWKPDIFIYEVGSDQTLYFRQLFETVRLLGWKGNSEFVHVAHGLIRFEHGKMSTRKGETVSLEEVLSGAVSKAKAIIDRSETGRGLDSHEKEKVAKAVGIGAVKYFDLMHQPGTDIIFDWEKVFVLEGNSAPYLQYTVARANSVLEKGSQSLPEGKIALNPEEQAVLRGLTRFSEIIAIAAKSYSPNLLANYLFDLAQKYNNFYAHHRILGSERTKNGILSDNQHRLALTAGVAQVLKNGLGILGIDTPQRM</sequence>
<keyword evidence="8" id="KW-0963">Cytoplasm</keyword>
<dbReference type="SMART" id="SM01016">
    <property type="entry name" value="Arg_tRNA_synt_N"/>
    <property type="match status" value="1"/>
</dbReference>
<dbReference type="Gene3D" id="3.40.50.620">
    <property type="entry name" value="HUPs"/>
    <property type="match status" value="1"/>
</dbReference>
<comment type="subcellular location">
    <subcellularLocation>
        <location evidence="8">Cytoplasm</location>
    </subcellularLocation>
</comment>
<dbReference type="GO" id="GO:0004814">
    <property type="term" value="F:arginine-tRNA ligase activity"/>
    <property type="evidence" value="ECO:0007669"/>
    <property type="project" value="UniProtKB-UniRule"/>
</dbReference>
<keyword evidence="4 8" id="KW-0067">ATP-binding</keyword>
<evidence type="ECO:0000256" key="7">
    <source>
        <dbReference type="ARBA" id="ARBA00049339"/>
    </source>
</evidence>
<dbReference type="PATRIC" id="fig|1618602.3.peg.182"/>
<feature type="domain" description="DALR anticodon binding" evidence="11">
    <location>
        <begin position="494"/>
        <end position="612"/>
    </location>
</feature>
<evidence type="ECO:0000256" key="2">
    <source>
        <dbReference type="ARBA" id="ARBA00022598"/>
    </source>
</evidence>
<evidence type="ECO:0000259" key="11">
    <source>
        <dbReference type="SMART" id="SM00836"/>
    </source>
</evidence>
<dbReference type="CDD" id="cd00671">
    <property type="entry name" value="ArgRS_core"/>
    <property type="match status" value="1"/>
</dbReference>
<dbReference type="GO" id="GO:0006420">
    <property type="term" value="P:arginyl-tRNA aminoacylation"/>
    <property type="evidence" value="ECO:0007669"/>
    <property type="project" value="UniProtKB-UniRule"/>
</dbReference>
<evidence type="ECO:0000256" key="9">
    <source>
        <dbReference type="RuleBase" id="RU363038"/>
    </source>
</evidence>
<dbReference type="Gene3D" id="3.30.1360.70">
    <property type="entry name" value="Arginyl tRNA synthetase N-terminal domain"/>
    <property type="match status" value="1"/>
</dbReference>
<dbReference type="PRINTS" id="PR01038">
    <property type="entry name" value="TRNASYNTHARG"/>
</dbReference>
<evidence type="ECO:0000259" key="12">
    <source>
        <dbReference type="SMART" id="SM01016"/>
    </source>
</evidence>
<dbReference type="FunFam" id="3.40.50.620:FF:000116">
    <property type="entry name" value="Arginine--tRNA ligase"/>
    <property type="match status" value="1"/>
</dbReference>
<dbReference type="Pfam" id="PF05746">
    <property type="entry name" value="DALR_1"/>
    <property type="match status" value="1"/>
</dbReference>
<dbReference type="InterPro" id="IPR001278">
    <property type="entry name" value="Arg-tRNA-ligase"/>
</dbReference>
<feature type="coiled-coil region" evidence="10">
    <location>
        <begin position="222"/>
        <end position="249"/>
    </location>
</feature>
<dbReference type="HAMAP" id="MF_00123">
    <property type="entry name" value="Arg_tRNA_synth"/>
    <property type="match status" value="1"/>
</dbReference>
<gene>
    <name evidence="8" type="primary">argS</name>
    <name evidence="13" type="ORF">UX34_C0004G0020</name>
</gene>
<organism evidence="13 14">
    <name type="scientific">Candidatus Woesebacteria bacterium GW2011_GWF1_46_13</name>
    <dbReference type="NCBI Taxonomy" id="1618602"/>
    <lineage>
        <taxon>Bacteria</taxon>
        <taxon>Candidatus Woeseibacteriota</taxon>
    </lineage>
</organism>
<proteinExistence type="inferred from homology"/>
<dbReference type="Proteomes" id="UP000034643">
    <property type="component" value="Unassembled WGS sequence"/>
</dbReference>
<evidence type="ECO:0000313" key="14">
    <source>
        <dbReference type="Proteomes" id="UP000034643"/>
    </source>
</evidence>
<feature type="short sequence motif" description="'HIGH' region" evidence="8">
    <location>
        <begin position="166"/>
        <end position="176"/>
    </location>
</feature>
<dbReference type="SUPFAM" id="SSF52374">
    <property type="entry name" value="Nucleotidylyl transferase"/>
    <property type="match status" value="1"/>
</dbReference>
<evidence type="ECO:0000313" key="13">
    <source>
        <dbReference type="EMBL" id="KKU25054.1"/>
    </source>
</evidence>
<evidence type="ECO:0000256" key="1">
    <source>
        <dbReference type="ARBA" id="ARBA00005594"/>
    </source>
</evidence>
<dbReference type="GO" id="GO:0005524">
    <property type="term" value="F:ATP binding"/>
    <property type="evidence" value="ECO:0007669"/>
    <property type="project" value="UniProtKB-UniRule"/>
</dbReference>
<dbReference type="SUPFAM" id="SSF55190">
    <property type="entry name" value="Arginyl-tRNA synthetase (ArgRS), N-terminal 'additional' domain"/>
    <property type="match status" value="1"/>
</dbReference>
<keyword evidence="5 8" id="KW-0648">Protein biosynthesis</keyword>
<dbReference type="InterPro" id="IPR035684">
    <property type="entry name" value="ArgRS_core"/>
</dbReference>
<dbReference type="InterPro" id="IPR014729">
    <property type="entry name" value="Rossmann-like_a/b/a_fold"/>
</dbReference>
<evidence type="ECO:0000256" key="4">
    <source>
        <dbReference type="ARBA" id="ARBA00022840"/>
    </source>
</evidence>
<feature type="domain" description="Arginyl tRNA synthetase N-terminal" evidence="12">
    <location>
        <begin position="21"/>
        <end position="129"/>
    </location>
</feature>
<dbReference type="InterPro" id="IPR005148">
    <property type="entry name" value="Arg-tRNA-synth_N"/>
</dbReference>
<dbReference type="AlphaFoldDB" id="A0A0G1NWH5"/>
<dbReference type="PANTHER" id="PTHR11956">
    <property type="entry name" value="ARGINYL-TRNA SYNTHETASE"/>
    <property type="match status" value="1"/>
</dbReference>
<dbReference type="Pfam" id="PF00750">
    <property type="entry name" value="tRNA-synt_1d"/>
    <property type="match status" value="1"/>
</dbReference>
<dbReference type="SUPFAM" id="SSF47323">
    <property type="entry name" value="Anticodon-binding domain of a subclass of class I aminoacyl-tRNA synthetases"/>
    <property type="match status" value="1"/>
</dbReference>
<dbReference type="InterPro" id="IPR036695">
    <property type="entry name" value="Arg-tRNA-synth_N_sf"/>
</dbReference>
<comment type="catalytic activity">
    <reaction evidence="7 8">
        <text>tRNA(Arg) + L-arginine + ATP = L-arginyl-tRNA(Arg) + AMP + diphosphate</text>
        <dbReference type="Rhea" id="RHEA:20301"/>
        <dbReference type="Rhea" id="RHEA-COMP:9658"/>
        <dbReference type="Rhea" id="RHEA-COMP:9673"/>
        <dbReference type="ChEBI" id="CHEBI:30616"/>
        <dbReference type="ChEBI" id="CHEBI:32682"/>
        <dbReference type="ChEBI" id="CHEBI:33019"/>
        <dbReference type="ChEBI" id="CHEBI:78442"/>
        <dbReference type="ChEBI" id="CHEBI:78513"/>
        <dbReference type="ChEBI" id="CHEBI:456215"/>
        <dbReference type="EC" id="6.1.1.19"/>
    </reaction>
</comment>
<reference evidence="13 14" key="1">
    <citation type="journal article" date="2015" name="Nature">
        <title>rRNA introns, odd ribosomes, and small enigmatic genomes across a large radiation of phyla.</title>
        <authorList>
            <person name="Brown C.T."/>
            <person name="Hug L.A."/>
            <person name="Thomas B.C."/>
            <person name="Sharon I."/>
            <person name="Castelle C.J."/>
            <person name="Singh A."/>
            <person name="Wilkins M.J."/>
            <person name="Williams K.H."/>
            <person name="Banfield J.F."/>
        </authorList>
    </citation>
    <scope>NUCLEOTIDE SEQUENCE [LARGE SCALE GENOMIC DNA]</scope>
</reference>
<dbReference type="InterPro" id="IPR009080">
    <property type="entry name" value="tRNAsynth_Ia_anticodon-bd"/>
</dbReference>
<accession>A0A0G1NWH5</accession>
<dbReference type="PANTHER" id="PTHR11956:SF5">
    <property type="entry name" value="ARGININE--TRNA LIGASE, CYTOPLASMIC"/>
    <property type="match status" value="1"/>
</dbReference>
<name>A0A0G1NWH5_9BACT</name>
<keyword evidence="10" id="KW-0175">Coiled coil</keyword>